<evidence type="ECO:0000313" key="3">
    <source>
        <dbReference type="Proteomes" id="UP001626550"/>
    </source>
</evidence>
<evidence type="ECO:0000313" key="2">
    <source>
        <dbReference type="EMBL" id="KAL3319849.1"/>
    </source>
</evidence>
<sequence>MKTSTWNPPSKLLMLSTLLCLLTFQSIVSSLEHSKCIRFSIKANPSLKPIEFDSTAQIEILRQSHAAVDLLACGRSIGLVETVILARKEQYHVDYNFDK</sequence>
<feature type="signal peptide" evidence="1">
    <location>
        <begin position="1"/>
        <end position="30"/>
    </location>
</feature>
<proteinExistence type="predicted"/>
<name>A0ABD2QK18_9PLAT</name>
<reference evidence="2 3" key="1">
    <citation type="submission" date="2024-11" db="EMBL/GenBank/DDBJ databases">
        <title>Adaptive evolution of stress response genes in parasites aligns with host niche diversity.</title>
        <authorList>
            <person name="Hahn C."/>
            <person name="Resl P."/>
        </authorList>
    </citation>
    <scope>NUCLEOTIDE SEQUENCE [LARGE SCALE GENOMIC DNA]</scope>
    <source>
        <strain evidence="2">EGGRZ-B1_66</strain>
        <tissue evidence="2">Body</tissue>
    </source>
</reference>
<keyword evidence="1" id="KW-0732">Signal</keyword>
<feature type="chain" id="PRO_5044764078" evidence="1">
    <location>
        <begin position="31"/>
        <end position="99"/>
    </location>
</feature>
<organism evidence="2 3">
    <name type="scientific">Cichlidogyrus casuarinus</name>
    <dbReference type="NCBI Taxonomy" id="1844966"/>
    <lineage>
        <taxon>Eukaryota</taxon>
        <taxon>Metazoa</taxon>
        <taxon>Spiralia</taxon>
        <taxon>Lophotrochozoa</taxon>
        <taxon>Platyhelminthes</taxon>
        <taxon>Monogenea</taxon>
        <taxon>Monopisthocotylea</taxon>
        <taxon>Dactylogyridea</taxon>
        <taxon>Ancyrocephalidae</taxon>
        <taxon>Cichlidogyrus</taxon>
    </lineage>
</organism>
<gene>
    <name evidence="2" type="ORF">Ciccas_001483</name>
</gene>
<protein>
    <submittedName>
        <fullName evidence="2">Uncharacterized protein</fullName>
    </submittedName>
</protein>
<dbReference type="EMBL" id="JBJKFK010000097">
    <property type="protein sequence ID" value="KAL3319849.1"/>
    <property type="molecule type" value="Genomic_DNA"/>
</dbReference>
<keyword evidence="3" id="KW-1185">Reference proteome</keyword>
<evidence type="ECO:0000256" key="1">
    <source>
        <dbReference type="SAM" id="SignalP"/>
    </source>
</evidence>
<dbReference type="Proteomes" id="UP001626550">
    <property type="component" value="Unassembled WGS sequence"/>
</dbReference>
<dbReference type="AlphaFoldDB" id="A0ABD2QK18"/>
<accession>A0ABD2QK18</accession>
<comment type="caution">
    <text evidence="2">The sequence shown here is derived from an EMBL/GenBank/DDBJ whole genome shotgun (WGS) entry which is preliminary data.</text>
</comment>